<dbReference type="InterPro" id="IPR000792">
    <property type="entry name" value="Tscrpt_reg_LuxR_C"/>
</dbReference>
<dbReference type="EMBL" id="JARYGX010000018">
    <property type="protein sequence ID" value="MDH7453123.1"/>
    <property type="molecule type" value="Genomic_DNA"/>
</dbReference>
<reference evidence="3" key="1">
    <citation type="journal article" date="2007" name="Int. J. Syst. Evol. Microbiol.">
        <title>Luteimonas composti sp. nov., a moderately thermophilic bacterium isolated from food waste.</title>
        <authorList>
            <person name="Young C.C."/>
            <person name="Kampfer P."/>
            <person name="Chen W.M."/>
            <person name="Yen W.S."/>
            <person name="Arun A.B."/>
            <person name="Lai W.A."/>
            <person name="Shen F.T."/>
            <person name="Rekha P.D."/>
            <person name="Lin K.Y."/>
            <person name="Chou J.H."/>
        </authorList>
    </citation>
    <scope>NUCLEOTIDE SEQUENCE</scope>
    <source>
        <strain evidence="3">CC-YY355</strain>
    </source>
</reference>
<organism evidence="3 4">
    <name type="scientific">Luteimonas composti</name>
    <dbReference type="NCBI Taxonomy" id="398257"/>
    <lineage>
        <taxon>Bacteria</taxon>
        <taxon>Pseudomonadati</taxon>
        <taxon>Pseudomonadota</taxon>
        <taxon>Gammaproteobacteria</taxon>
        <taxon>Lysobacterales</taxon>
        <taxon>Lysobacteraceae</taxon>
        <taxon>Luteimonas</taxon>
    </lineage>
</organism>
<dbReference type="PRINTS" id="PR00038">
    <property type="entry name" value="HTHLUXR"/>
</dbReference>
<dbReference type="InterPro" id="IPR029058">
    <property type="entry name" value="AB_hydrolase_fold"/>
</dbReference>
<dbReference type="InterPro" id="IPR050266">
    <property type="entry name" value="AB_hydrolase_sf"/>
</dbReference>
<dbReference type="Pfam" id="PF00196">
    <property type="entry name" value="GerE"/>
    <property type="match status" value="1"/>
</dbReference>
<dbReference type="Gene3D" id="3.40.50.1820">
    <property type="entry name" value="alpha/beta hydrolase"/>
    <property type="match status" value="1"/>
</dbReference>
<dbReference type="SUPFAM" id="SSF53474">
    <property type="entry name" value="alpha/beta-Hydrolases"/>
    <property type="match status" value="1"/>
</dbReference>
<dbReference type="PANTHER" id="PTHR43798">
    <property type="entry name" value="MONOACYLGLYCEROL LIPASE"/>
    <property type="match status" value="1"/>
</dbReference>
<sequence>MKQRIHFVRTADQVTLAWAEGGRGLPLVKASNWLTHLDYDWESPVWRHWTRFLAEHFRYIRHDERGCGLSDRHLGDLSFDSWVGDLERVVDDAAPGRPFVLLGISQGAATAVAYAVRHPERVSHLVLYGGYVVGARRRDDAEAARLYGAVVELLRAGWDAGNPTFRQLFTSRFIPDGDAEQLGWFNELCLKTTRGDIGATLMEARADIDVRHLLPLVRVPTLVLHGRRDQIVPFEEGVRMASAIPGAELVHLDSRNHVLLEHEPAWRQFMDAVLAFTGQPAGRADAADDGIATLSPRERELLPALCEGMSNAQIGWRLGISEKTVRNHVTRLYAKLGVRSRAEAIVYMHRRAPA</sequence>
<feature type="domain" description="HTH luxR-type" evidence="2">
    <location>
        <begin position="287"/>
        <end position="352"/>
    </location>
</feature>
<dbReference type="Gene3D" id="1.10.10.10">
    <property type="entry name" value="Winged helix-like DNA-binding domain superfamily/Winged helix DNA-binding domain"/>
    <property type="match status" value="1"/>
</dbReference>
<dbReference type="SUPFAM" id="SSF46894">
    <property type="entry name" value="C-terminal effector domain of the bipartite response regulators"/>
    <property type="match status" value="1"/>
</dbReference>
<dbReference type="PANTHER" id="PTHR43798:SF31">
    <property type="entry name" value="AB HYDROLASE SUPERFAMILY PROTEIN YCLE"/>
    <property type="match status" value="1"/>
</dbReference>
<dbReference type="GO" id="GO:0016787">
    <property type="term" value="F:hydrolase activity"/>
    <property type="evidence" value="ECO:0007669"/>
    <property type="project" value="UniProtKB-KW"/>
</dbReference>
<reference evidence="3" key="2">
    <citation type="submission" date="2023-04" db="EMBL/GenBank/DDBJ databases">
        <authorList>
            <person name="Sun J.-Q."/>
        </authorList>
    </citation>
    <scope>NUCLEOTIDE SEQUENCE</scope>
    <source>
        <strain evidence="3">CC-YY355</strain>
    </source>
</reference>
<name>A0ABT6MRP7_9GAMM</name>
<dbReference type="PROSITE" id="PS50043">
    <property type="entry name" value="HTH_LUXR_2"/>
    <property type="match status" value="1"/>
</dbReference>
<dbReference type="CDD" id="cd06170">
    <property type="entry name" value="LuxR_C_like"/>
    <property type="match status" value="1"/>
</dbReference>
<dbReference type="PROSITE" id="PS00622">
    <property type="entry name" value="HTH_LUXR_1"/>
    <property type="match status" value="1"/>
</dbReference>
<dbReference type="SMART" id="SM00421">
    <property type="entry name" value="HTH_LUXR"/>
    <property type="match status" value="1"/>
</dbReference>
<gene>
    <name evidence="3" type="ORF">QF205_08575</name>
</gene>
<proteinExistence type="predicted"/>
<dbReference type="Pfam" id="PF00561">
    <property type="entry name" value="Abhydrolase_1"/>
    <property type="match status" value="1"/>
</dbReference>
<accession>A0ABT6MRP7</accession>
<evidence type="ECO:0000313" key="4">
    <source>
        <dbReference type="Proteomes" id="UP001160550"/>
    </source>
</evidence>
<dbReference type="RefSeq" id="WP_280942337.1">
    <property type="nucleotide sequence ID" value="NZ_JARYGX010000018.1"/>
</dbReference>
<comment type="caution">
    <text evidence="3">The sequence shown here is derived from an EMBL/GenBank/DDBJ whole genome shotgun (WGS) entry which is preliminary data.</text>
</comment>
<dbReference type="PRINTS" id="PR00111">
    <property type="entry name" value="ABHYDROLASE"/>
</dbReference>
<evidence type="ECO:0000313" key="3">
    <source>
        <dbReference type="EMBL" id="MDH7453123.1"/>
    </source>
</evidence>
<dbReference type="InterPro" id="IPR016032">
    <property type="entry name" value="Sig_transdc_resp-reg_C-effctor"/>
</dbReference>
<keyword evidence="4" id="KW-1185">Reference proteome</keyword>
<dbReference type="InterPro" id="IPR000073">
    <property type="entry name" value="AB_hydrolase_1"/>
</dbReference>
<dbReference type="InterPro" id="IPR036388">
    <property type="entry name" value="WH-like_DNA-bd_sf"/>
</dbReference>
<dbReference type="Proteomes" id="UP001160550">
    <property type="component" value="Unassembled WGS sequence"/>
</dbReference>
<evidence type="ECO:0000256" key="1">
    <source>
        <dbReference type="ARBA" id="ARBA00022801"/>
    </source>
</evidence>
<keyword evidence="1 3" id="KW-0378">Hydrolase</keyword>
<evidence type="ECO:0000259" key="2">
    <source>
        <dbReference type="PROSITE" id="PS50043"/>
    </source>
</evidence>
<protein>
    <submittedName>
        <fullName evidence="3">Alpha/beta fold hydrolase</fullName>
    </submittedName>
</protein>